<dbReference type="PhylomeDB" id="A7RIU7"/>
<feature type="coiled-coil region" evidence="3">
    <location>
        <begin position="554"/>
        <end position="592"/>
    </location>
</feature>
<dbReference type="GO" id="GO:0008285">
    <property type="term" value="P:negative regulation of cell population proliferation"/>
    <property type="evidence" value="ECO:0000318"/>
    <property type="project" value="GO_Central"/>
</dbReference>
<dbReference type="SMART" id="SM00456">
    <property type="entry name" value="WW"/>
    <property type="match status" value="2"/>
</dbReference>
<evidence type="ECO:0000256" key="1">
    <source>
        <dbReference type="ARBA" id="ARBA00022553"/>
    </source>
</evidence>
<dbReference type="InterPro" id="IPR011524">
    <property type="entry name" value="SARAH_dom"/>
</dbReference>
<dbReference type="GO" id="GO:0006915">
    <property type="term" value="P:apoptotic process"/>
    <property type="evidence" value="ECO:0007669"/>
    <property type="project" value="InterPro"/>
</dbReference>
<keyword evidence="3" id="KW-0175">Coiled coil</keyword>
<dbReference type="GO" id="GO:0060090">
    <property type="term" value="F:molecular adaptor activity"/>
    <property type="evidence" value="ECO:0007669"/>
    <property type="project" value="InterPro"/>
</dbReference>
<dbReference type="OrthoDB" id="5339429at2759"/>
<evidence type="ECO:0000313" key="6">
    <source>
        <dbReference type="EMBL" id="EDO48461.1"/>
    </source>
</evidence>
<dbReference type="EMBL" id="DS469513">
    <property type="protein sequence ID" value="EDO48461.1"/>
    <property type="molecule type" value="Genomic_DNA"/>
</dbReference>
<feature type="domain" description="WW" evidence="4">
    <location>
        <begin position="398"/>
        <end position="431"/>
    </location>
</feature>
<dbReference type="Gene3D" id="2.20.70.10">
    <property type="match status" value="2"/>
</dbReference>
<keyword evidence="1" id="KW-0597">Phosphoprotein</keyword>
<dbReference type="Proteomes" id="UP000001593">
    <property type="component" value="Unassembled WGS sequence"/>
</dbReference>
<evidence type="ECO:0000259" key="4">
    <source>
        <dbReference type="PROSITE" id="PS50020"/>
    </source>
</evidence>
<dbReference type="CDD" id="cd21433">
    <property type="entry name" value="SARAH_Sav"/>
    <property type="match status" value="1"/>
</dbReference>
<dbReference type="AlphaFoldDB" id="A7RIU7"/>
<sequence length="602" mass="69902">MPFRLLRKKISKDKAKKTKERLIHGKYTKREDTARILQEQLTKSASTPNIAAAVLKQCDIEESYQPHSQEPVYLNNDDTVNQNAGILMLSNRTPLLDRFQPDSQTITFFHRENSPPHQEAFQNNNVQDPNDLLNSFKNLQLDQQNCASCQIDHMQGDPSRGSESPRGVTMGYRHPPPYNEIVGKQNKKDKLVLDHYRHPPPYREQRLSGEMSNLYPGNFSPEFYNFLHNYQDYGGMAPGFPDSRGYFMPGNIPTSASMNFQDIRETQFKNTGQEARTELFLYPDGSNMDRRQSLGYQQQVSEYSRIASVPGALLNNAARQKYQLNRPVDYNPQQNQMVSQFGQTGPRVEEVNHMRGYQQFQAMHDQQQVVFSQSDGMMIQQSSQQTVNSEMPIVDVDCPLPPGWEIAYAPDNKIYYIDHNTQTTHWKHPLEKLESPDGWEQVESPQYGIYYVNHATGSSQREHPAKSQYFQQLQSMPYRENGHREEWNGLAVGLPGREAQDSLMASTTHANPYIGTETPEWLKTYAKAPSKFDPLLKWELFRYNELDCWQTILKRMYKKEVEQIVMRYEELRQALQRELERRQKQHKRCSATYAESDKESDV</sequence>
<dbReference type="CDD" id="cd00201">
    <property type="entry name" value="WW"/>
    <property type="match status" value="2"/>
</dbReference>
<dbReference type="PANTHER" id="PTHR47522:SF2">
    <property type="entry name" value="PROTEIN SALVADOR HOMOLOG 1"/>
    <property type="match status" value="1"/>
</dbReference>
<dbReference type="SUPFAM" id="SSF51045">
    <property type="entry name" value="WW domain"/>
    <property type="match status" value="2"/>
</dbReference>
<reference evidence="6 7" key="1">
    <citation type="journal article" date="2007" name="Science">
        <title>Sea anemone genome reveals ancestral eumetazoan gene repertoire and genomic organization.</title>
        <authorList>
            <person name="Putnam N.H."/>
            <person name="Srivastava M."/>
            <person name="Hellsten U."/>
            <person name="Dirks B."/>
            <person name="Chapman J."/>
            <person name="Salamov A."/>
            <person name="Terry A."/>
            <person name="Shapiro H."/>
            <person name="Lindquist E."/>
            <person name="Kapitonov V.V."/>
            <person name="Jurka J."/>
            <person name="Genikhovich G."/>
            <person name="Grigoriev I.V."/>
            <person name="Lucas S.M."/>
            <person name="Steele R.E."/>
            <person name="Finnerty J.R."/>
            <person name="Technau U."/>
            <person name="Martindale M.Q."/>
            <person name="Rokhsar D.S."/>
        </authorList>
    </citation>
    <scope>NUCLEOTIDE SEQUENCE [LARGE SCALE GENOMIC DNA]</scope>
    <source>
        <strain evidence="7">CH2 X CH6</strain>
    </source>
</reference>
<keyword evidence="7" id="KW-1185">Reference proteome</keyword>
<dbReference type="PROSITE" id="PS50951">
    <property type="entry name" value="SARAH"/>
    <property type="match status" value="1"/>
</dbReference>
<evidence type="ECO:0000256" key="2">
    <source>
        <dbReference type="ARBA" id="ARBA00022737"/>
    </source>
</evidence>
<dbReference type="GO" id="GO:0035329">
    <property type="term" value="P:hippo signaling"/>
    <property type="evidence" value="ECO:0000318"/>
    <property type="project" value="GO_Central"/>
</dbReference>
<dbReference type="InParanoid" id="A7RIU7"/>
<proteinExistence type="predicted"/>
<dbReference type="InterPro" id="IPR030030">
    <property type="entry name" value="Sav"/>
</dbReference>
<dbReference type="STRING" id="45351.A7RIU7"/>
<feature type="domain" description="SARAH" evidence="5">
    <location>
        <begin position="535"/>
        <end position="582"/>
    </location>
</feature>
<name>A7RIU7_NEMVE</name>
<protein>
    <recommendedName>
        <fullName evidence="8">Protein salvador homolog 1</fullName>
    </recommendedName>
</protein>
<dbReference type="InterPro" id="IPR001202">
    <property type="entry name" value="WW_dom"/>
</dbReference>
<evidence type="ECO:0008006" key="8">
    <source>
        <dbReference type="Google" id="ProtNLM"/>
    </source>
</evidence>
<dbReference type="Pfam" id="PF00397">
    <property type="entry name" value="WW"/>
    <property type="match status" value="2"/>
</dbReference>
<evidence type="ECO:0000256" key="3">
    <source>
        <dbReference type="SAM" id="Coils"/>
    </source>
</evidence>
<dbReference type="PANTHER" id="PTHR47522">
    <property type="entry name" value="SALVADOR FAMILY WW DOMAIN-CONTAINING PROTEIN 1"/>
    <property type="match status" value="1"/>
</dbReference>
<feature type="domain" description="WW" evidence="4">
    <location>
        <begin position="433"/>
        <end position="466"/>
    </location>
</feature>
<accession>A7RIU7</accession>
<dbReference type="eggNOG" id="KOG1891">
    <property type="taxonomic scope" value="Eukaryota"/>
</dbReference>
<dbReference type="GO" id="GO:0043065">
    <property type="term" value="P:positive regulation of apoptotic process"/>
    <property type="evidence" value="ECO:0000318"/>
    <property type="project" value="GO_Central"/>
</dbReference>
<dbReference type="FunFam" id="2.20.70.10:FF:000035">
    <property type="entry name" value="Salvador homolog 1 (Drosophila)"/>
    <property type="match status" value="1"/>
</dbReference>
<organism evidence="6 7">
    <name type="scientific">Nematostella vectensis</name>
    <name type="common">Starlet sea anemone</name>
    <dbReference type="NCBI Taxonomy" id="45351"/>
    <lineage>
        <taxon>Eukaryota</taxon>
        <taxon>Metazoa</taxon>
        <taxon>Cnidaria</taxon>
        <taxon>Anthozoa</taxon>
        <taxon>Hexacorallia</taxon>
        <taxon>Actiniaria</taxon>
        <taxon>Edwardsiidae</taxon>
        <taxon>Nematostella</taxon>
    </lineage>
</organism>
<evidence type="ECO:0000313" key="7">
    <source>
        <dbReference type="Proteomes" id="UP000001593"/>
    </source>
</evidence>
<keyword evidence="2" id="KW-0677">Repeat</keyword>
<gene>
    <name evidence="6" type="ORF">NEMVEDRAFT_v1g238618</name>
</gene>
<evidence type="ECO:0000259" key="5">
    <source>
        <dbReference type="PROSITE" id="PS50951"/>
    </source>
</evidence>
<dbReference type="OMA" id="KWELFRY"/>
<dbReference type="InterPro" id="IPR036020">
    <property type="entry name" value="WW_dom_sf"/>
</dbReference>
<dbReference type="GO" id="GO:0005829">
    <property type="term" value="C:cytosol"/>
    <property type="evidence" value="ECO:0000318"/>
    <property type="project" value="GO_Central"/>
</dbReference>
<dbReference type="HOGENOM" id="CLU_453663_0_0_1"/>
<dbReference type="PROSITE" id="PS50020">
    <property type="entry name" value="WW_DOMAIN_2"/>
    <property type="match status" value="2"/>
</dbReference>